<dbReference type="GO" id="GO:0001819">
    <property type="term" value="P:positive regulation of cytokine production"/>
    <property type="evidence" value="ECO:0007669"/>
    <property type="project" value="InterPro"/>
</dbReference>
<evidence type="ECO:0000313" key="3">
    <source>
        <dbReference type="EMBL" id="KFO73024.1"/>
    </source>
</evidence>
<dbReference type="GO" id="GO:0050861">
    <property type="term" value="P:positive regulation of B cell receptor signaling pathway"/>
    <property type="evidence" value="ECO:0007669"/>
    <property type="project" value="InterPro"/>
</dbReference>
<dbReference type="PANTHER" id="PTHR35680:SF1">
    <property type="entry name" value="NFAT ACTIVATION MOLECULE 1"/>
    <property type="match status" value="1"/>
</dbReference>
<dbReference type="GO" id="GO:0045121">
    <property type="term" value="C:membrane raft"/>
    <property type="evidence" value="ECO:0007669"/>
    <property type="project" value="TreeGrafter"/>
</dbReference>
<evidence type="ECO:0000313" key="4">
    <source>
        <dbReference type="Proteomes" id="UP000053760"/>
    </source>
</evidence>
<dbReference type="GO" id="GO:0004888">
    <property type="term" value="F:transmembrane signaling receptor activity"/>
    <property type="evidence" value="ECO:0007669"/>
    <property type="project" value="InterPro"/>
</dbReference>
<dbReference type="EMBL" id="KL447393">
    <property type="protein sequence ID" value="KFO73024.1"/>
    <property type="molecule type" value="Genomic_DNA"/>
</dbReference>
<keyword evidence="1" id="KW-0812">Transmembrane</keyword>
<dbReference type="InterPro" id="IPR033549">
    <property type="entry name" value="NFAM1"/>
</dbReference>
<proteinExistence type="predicted"/>
<evidence type="ECO:0000259" key="2">
    <source>
        <dbReference type="Pfam" id="PF25830"/>
    </source>
</evidence>
<gene>
    <name evidence="3" type="ORF">N303_02811</name>
</gene>
<feature type="transmembrane region" description="Helical" evidence="1">
    <location>
        <begin position="91"/>
        <end position="114"/>
    </location>
</feature>
<dbReference type="GO" id="GO:0045577">
    <property type="term" value="P:regulation of B cell differentiation"/>
    <property type="evidence" value="ECO:0007669"/>
    <property type="project" value="InterPro"/>
</dbReference>
<feature type="domain" description="NFAM1 Ig-like" evidence="2">
    <location>
        <begin position="2"/>
        <end position="80"/>
    </location>
</feature>
<accession>A0A091FV00</accession>
<keyword evidence="4" id="KW-1185">Reference proteome</keyword>
<reference evidence="3 4" key="1">
    <citation type="submission" date="2014-04" db="EMBL/GenBank/DDBJ databases">
        <title>Genome evolution of avian class.</title>
        <authorList>
            <person name="Zhang G."/>
            <person name="Li C."/>
        </authorList>
    </citation>
    <scope>NUCLEOTIDE SEQUENCE [LARGE SCALE GENOMIC DNA]</scope>
    <source>
        <strain evidence="3">BGI_N303</strain>
    </source>
</reference>
<name>A0A091FV00_CUCCA</name>
<evidence type="ECO:0000256" key="1">
    <source>
        <dbReference type="SAM" id="Phobius"/>
    </source>
</evidence>
<protein>
    <submittedName>
        <fullName evidence="3">NFAT activation molecule 1</fullName>
    </submittedName>
</protein>
<dbReference type="Proteomes" id="UP000053760">
    <property type="component" value="Unassembled WGS sequence"/>
</dbReference>
<feature type="non-terminal residue" evidence="3">
    <location>
        <position position="117"/>
    </location>
</feature>
<keyword evidence="1" id="KW-0472">Membrane</keyword>
<sequence>KYTTFSIFYYWVNSRGQNTSIYSRSENVAVPSGKENRTATISYDYRVTPLHDTSSTGTYYCTVKWNSIQKMGKGVFVLARGTGYVETSSGWGTLITFTVLLAALSMTATALLLWKRK</sequence>
<keyword evidence="1" id="KW-1133">Transmembrane helix</keyword>
<dbReference type="PANTHER" id="PTHR35680">
    <property type="entry name" value="NFAT ACTIVATION MOLECULE 1"/>
    <property type="match status" value="1"/>
</dbReference>
<dbReference type="GO" id="GO:0050853">
    <property type="term" value="P:B cell receptor signaling pathway"/>
    <property type="evidence" value="ECO:0007669"/>
    <property type="project" value="TreeGrafter"/>
</dbReference>
<feature type="non-terminal residue" evidence="3">
    <location>
        <position position="1"/>
    </location>
</feature>
<dbReference type="InterPro" id="IPR057883">
    <property type="entry name" value="Ig_NFAM1"/>
</dbReference>
<dbReference type="AlphaFoldDB" id="A0A091FV00"/>
<organism evidence="3 4">
    <name type="scientific">Cuculus canorus</name>
    <name type="common">Common cuckoo</name>
    <dbReference type="NCBI Taxonomy" id="55661"/>
    <lineage>
        <taxon>Eukaryota</taxon>
        <taxon>Metazoa</taxon>
        <taxon>Chordata</taxon>
        <taxon>Craniata</taxon>
        <taxon>Vertebrata</taxon>
        <taxon>Euteleostomi</taxon>
        <taxon>Archelosauria</taxon>
        <taxon>Archosauria</taxon>
        <taxon>Dinosauria</taxon>
        <taxon>Saurischia</taxon>
        <taxon>Theropoda</taxon>
        <taxon>Coelurosauria</taxon>
        <taxon>Aves</taxon>
        <taxon>Neognathae</taxon>
        <taxon>Neoaves</taxon>
        <taxon>Otidimorphae</taxon>
        <taxon>Cuculiformes</taxon>
        <taxon>Cuculidae</taxon>
        <taxon>Cuculus</taxon>
    </lineage>
</organism>
<dbReference type="Pfam" id="PF25830">
    <property type="entry name" value="Ig_NFAM1"/>
    <property type="match status" value="1"/>
</dbReference>